<dbReference type="AlphaFoldDB" id="A0A644ZQT6"/>
<dbReference type="GO" id="GO:0043169">
    <property type="term" value="F:cation binding"/>
    <property type="evidence" value="ECO:0007669"/>
    <property type="project" value="InterPro"/>
</dbReference>
<dbReference type="EMBL" id="VSSQ01010032">
    <property type="protein sequence ID" value="MPM43255.1"/>
    <property type="molecule type" value="Genomic_DNA"/>
</dbReference>
<dbReference type="InterPro" id="IPR013780">
    <property type="entry name" value="Glyco_hydro_b"/>
</dbReference>
<sequence>MGAEFGQEAEWNFEQSLDWHLLEQEPHRQLQTFFQTAGAFYLEHKELWEEDFDWKGFQWLCSDDKNGNTAAFLRKDTAGNPLVVVCNFSPVHRKGYRIGLPFAGQYKELLNTDDPIFGGDGYLNPGPLLSQPIPCHGVDQSMEIDLPPLAAVIFRCTRKYPAKNEKTKHQNDNTRNETEAGGSVTPAEKIQR</sequence>
<keyword evidence="3" id="KW-0808">Transferase</keyword>
<organism evidence="3">
    <name type="scientific">bioreactor metagenome</name>
    <dbReference type="NCBI Taxonomy" id="1076179"/>
    <lineage>
        <taxon>unclassified sequences</taxon>
        <taxon>metagenomes</taxon>
        <taxon>ecological metagenomes</taxon>
    </lineage>
</organism>
<keyword evidence="3" id="KW-0328">Glycosyltransferase</keyword>
<dbReference type="Gene3D" id="2.60.40.1180">
    <property type="entry name" value="Golgi alpha-mannosidase II"/>
    <property type="match status" value="1"/>
</dbReference>
<feature type="domain" description="Alpha-amylase/branching enzyme C-terminal all beta" evidence="2">
    <location>
        <begin position="59"/>
        <end position="156"/>
    </location>
</feature>
<feature type="compositionally biased region" description="Basic and acidic residues" evidence="1">
    <location>
        <begin position="164"/>
        <end position="178"/>
    </location>
</feature>
<evidence type="ECO:0000256" key="1">
    <source>
        <dbReference type="SAM" id="MobiDB-lite"/>
    </source>
</evidence>
<dbReference type="EC" id="2.4.1.18" evidence="3"/>
<dbReference type="PANTHER" id="PTHR43651">
    <property type="entry name" value="1,4-ALPHA-GLUCAN-BRANCHING ENZYME"/>
    <property type="match status" value="1"/>
</dbReference>
<dbReference type="PANTHER" id="PTHR43651:SF3">
    <property type="entry name" value="1,4-ALPHA-GLUCAN-BRANCHING ENZYME"/>
    <property type="match status" value="1"/>
</dbReference>
<evidence type="ECO:0000313" key="3">
    <source>
        <dbReference type="EMBL" id="MPM43255.1"/>
    </source>
</evidence>
<accession>A0A644ZQT6</accession>
<reference evidence="3" key="1">
    <citation type="submission" date="2019-08" db="EMBL/GenBank/DDBJ databases">
        <authorList>
            <person name="Kucharzyk K."/>
            <person name="Murdoch R.W."/>
            <person name="Higgins S."/>
            <person name="Loffler F."/>
        </authorList>
    </citation>
    <scope>NUCLEOTIDE SEQUENCE</scope>
</reference>
<feature type="region of interest" description="Disordered" evidence="1">
    <location>
        <begin position="164"/>
        <end position="192"/>
    </location>
</feature>
<dbReference type="GO" id="GO:0005978">
    <property type="term" value="P:glycogen biosynthetic process"/>
    <property type="evidence" value="ECO:0007669"/>
    <property type="project" value="TreeGrafter"/>
</dbReference>
<protein>
    <submittedName>
        <fullName evidence="3">1,4-alpha-glucan branching enzyme GlgB</fullName>
        <ecNumber evidence="3">2.4.1.18</ecNumber>
    </submittedName>
</protein>
<dbReference type="InterPro" id="IPR006048">
    <property type="entry name" value="A-amylase/branching_C"/>
</dbReference>
<dbReference type="FunFam" id="2.60.40.1180:FF:000002">
    <property type="entry name" value="1,4-alpha-glucan branching enzyme GlgB"/>
    <property type="match status" value="1"/>
</dbReference>
<gene>
    <name evidence="3" type="primary">glgB_24</name>
    <name evidence="3" type="ORF">SDC9_89928</name>
</gene>
<evidence type="ECO:0000259" key="2">
    <source>
        <dbReference type="Pfam" id="PF02806"/>
    </source>
</evidence>
<dbReference type="SUPFAM" id="SSF51011">
    <property type="entry name" value="Glycosyl hydrolase domain"/>
    <property type="match status" value="1"/>
</dbReference>
<dbReference type="GO" id="GO:0005829">
    <property type="term" value="C:cytosol"/>
    <property type="evidence" value="ECO:0007669"/>
    <property type="project" value="TreeGrafter"/>
</dbReference>
<comment type="caution">
    <text evidence="3">The sequence shown here is derived from an EMBL/GenBank/DDBJ whole genome shotgun (WGS) entry which is preliminary data.</text>
</comment>
<dbReference type="Gene3D" id="3.20.20.80">
    <property type="entry name" value="Glycosidases"/>
    <property type="match status" value="1"/>
</dbReference>
<dbReference type="GO" id="GO:0003844">
    <property type="term" value="F:1,4-alpha-glucan branching enzyme activity"/>
    <property type="evidence" value="ECO:0007669"/>
    <property type="project" value="UniProtKB-EC"/>
</dbReference>
<proteinExistence type="predicted"/>
<name>A0A644ZQT6_9ZZZZ</name>
<dbReference type="Pfam" id="PF02806">
    <property type="entry name" value="Alpha-amylase_C"/>
    <property type="match status" value="1"/>
</dbReference>